<dbReference type="Proteomes" id="UP000193920">
    <property type="component" value="Unassembled WGS sequence"/>
</dbReference>
<dbReference type="PANTHER" id="PTHR30191">
    <property type="entry name" value="FORMATE ACETYLTRANSFERASE"/>
    <property type="match status" value="1"/>
</dbReference>
<dbReference type="InterPro" id="IPR050244">
    <property type="entry name" value="Auton_GlycylRad_Cofactor"/>
</dbReference>
<feature type="domain" description="Glycine radical" evidence="3">
    <location>
        <begin position="1"/>
        <end position="101"/>
    </location>
</feature>
<dbReference type="InterPro" id="IPR001150">
    <property type="entry name" value="Gly_radical"/>
</dbReference>
<dbReference type="AlphaFoldDB" id="A0A1Y2AP70"/>
<reference evidence="4 5" key="1">
    <citation type="submission" date="2016-08" db="EMBL/GenBank/DDBJ databases">
        <title>A Parts List for Fungal Cellulosomes Revealed by Comparative Genomics.</title>
        <authorList>
            <consortium name="DOE Joint Genome Institute"/>
            <person name="Haitjema C.H."/>
            <person name="Gilmore S.P."/>
            <person name="Henske J.K."/>
            <person name="Solomon K.V."/>
            <person name="De Groot R."/>
            <person name="Kuo A."/>
            <person name="Mondo S.J."/>
            <person name="Salamov A.A."/>
            <person name="Labutti K."/>
            <person name="Zhao Z."/>
            <person name="Chiniquy J."/>
            <person name="Barry K."/>
            <person name="Brewer H.M."/>
            <person name="Purvine S.O."/>
            <person name="Wright A.T."/>
            <person name="Boxma B."/>
            <person name="Van Alen T."/>
            <person name="Hackstein J.H."/>
            <person name="Baker S.E."/>
            <person name="Grigoriev I.V."/>
            <person name="O'Malley M.A."/>
        </authorList>
    </citation>
    <scope>NUCLEOTIDE SEQUENCE [LARGE SCALE GENOMIC DNA]</scope>
    <source>
        <strain evidence="4 5">G1</strain>
    </source>
</reference>
<dbReference type="SUPFAM" id="SSF51998">
    <property type="entry name" value="PFL-like glycyl radical enzymes"/>
    <property type="match status" value="1"/>
</dbReference>
<protein>
    <recommendedName>
        <fullName evidence="3">Glycine radical domain-containing protein</fullName>
    </recommendedName>
</protein>
<sequence>MYECKTNRVVISLNSYNKIEYEYCKDVIFNTFTCIPTSKFKDECVTNFFGLLDSYFSEGGFHLNVIILVHETLKDVMINPELCPNLTILFVLQNMKFISFV</sequence>
<evidence type="ECO:0000256" key="2">
    <source>
        <dbReference type="PROSITE-ProRule" id="PRU00493"/>
    </source>
</evidence>
<dbReference type="GO" id="GO:0005829">
    <property type="term" value="C:cytosol"/>
    <property type="evidence" value="ECO:0007669"/>
    <property type="project" value="TreeGrafter"/>
</dbReference>
<dbReference type="PANTHER" id="PTHR30191:SF0">
    <property type="entry name" value="FORMATE ACETYLTRANSFERASE 1"/>
    <property type="match status" value="1"/>
</dbReference>
<organism evidence="4 5">
    <name type="scientific">Neocallimastix californiae</name>
    <dbReference type="NCBI Taxonomy" id="1754190"/>
    <lineage>
        <taxon>Eukaryota</taxon>
        <taxon>Fungi</taxon>
        <taxon>Fungi incertae sedis</taxon>
        <taxon>Chytridiomycota</taxon>
        <taxon>Chytridiomycota incertae sedis</taxon>
        <taxon>Neocallimastigomycetes</taxon>
        <taxon>Neocallimastigales</taxon>
        <taxon>Neocallimastigaceae</taxon>
        <taxon>Neocallimastix</taxon>
    </lineage>
</organism>
<evidence type="ECO:0000259" key="3">
    <source>
        <dbReference type="PROSITE" id="PS51149"/>
    </source>
</evidence>
<dbReference type="GO" id="GO:0008861">
    <property type="term" value="F:formate C-acetyltransferase activity"/>
    <property type="evidence" value="ECO:0007669"/>
    <property type="project" value="TreeGrafter"/>
</dbReference>
<gene>
    <name evidence="4" type="ORF">LY90DRAFT_630495</name>
</gene>
<dbReference type="EMBL" id="MCOG01000223">
    <property type="protein sequence ID" value="ORY24322.1"/>
    <property type="molecule type" value="Genomic_DNA"/>
</dbReference>
<dbReference type="PROSITE" id="PS51149">
    <property type="entry name" value="GLY_RADICAL_2"/>
    <property type="match status" value="1"/>
</dbReference>
<dbReference type="Pfam" id="PF01228">
    <property type="entry name" value="Gly_radical"/>
    <property type="match status" value="1"/>
</dbReference>
<accession>A0A1Y2AP70</accession>
<keyword evidence="5" id="KW-1185">Reference proteome</keyword>
<dbReference type="OrthoDB" id="76259at2759"/>
<comment type="caution">
    <text evidence="2">Lacks conserved residue(s) required for the propagation of feature annotation.</text>
</comment>
<evidence type="ECO:0000256" key="1">
    <source>
        <dbReference type="ARBA" id="ARBA00022818"/>
    </source>
</evidence>
<proteinExistence type="predicted"/>
<dbReference type="Gene3D" id="3.20.70.20">
    <property type="match status" value="1"/>
</dbReference>
<keyword evidence="1" id="KW-0556">Organic radical</keyword>
<evidence type="ECO:0000313" key="5">
    <source>
        <dbReference type="Proteomes" id="UP000193920"/>
    </source>
</evidence>
<evidence type="ECO:0000313" key="4">
    <source>
        <dbReference type="EMBL" id="ORY24322.1"/>
    </source>
</evidence>
<comment type="caution">
    <text evidence="4">The sequence shown here is derived from an EMBL/GenBank/DDBJ whole genome shotgun (WGS) entry which is preliminary data.</text>
</comment>
<dbReference type="STRING" id="1754190.A0A1Y2AP70"/>
<name>A0A1Y2AP70_9FUNG</name>